<dbReference type="SUPFAM" id="SSF48452">
    <property type="entry name" value="TPR-like"/>
    <property type="match status" value="1"/>
</dbReference>
<proteinExistence type="inferred from homology"/>
<dbReference type="InterPro" id="IPR011990">
    <property type="entry name" value="TPR-like_helical_dom_sf"/>
</dbReference>
<evidence type="ECO:0000259" key="7">
    <source>
        <dbReference type="Pfam" id="PF23231"/>
    </source>
</evidence>
<evidence type="ECO:0000256" key="6">
    <source>
        <dbReference type="ARBA" id="ARBA00023242"/>
    </source>
</evidence>
<evidence type="ECO:0000256" key="3">
    <source>
        <dbReference type="ARBA" id="ARBA00022664"/>
    </source>
</evidence>
<gene>
    <name evidence="8" type="ORF">PV327_005088</name>
</gene>
<dbReference type="GO" id="GO:0000349">
    <property type="term" value="P:generation of catalytic spliceosome for first transesterification step"/>
    <property type="evidence" value="ECO:0007669"/>
    <property type="project" value="TreeGrafter"/>
</dbReference>
<evidence type="ECO:0000256" key="1">
    <source>
        <dbReference type="ARBA" id="ARBA00004123"/>
    </source>
</evidence>
<dbReference type="Pfam" id="PF23231">
    <property type="entry name" value="HAT_Syf1_CNRKL1_C"/>
    <property type="match status" value="2"/>
</dbReference>
<reference evidence="8" key="1">
    <citation type="journal article" date="2023" name="bioRxiv">
        <title>Scaffold-level genome assemblies of two parasitoid biocontrol wasps reveal the parthenogenesis mechanism and an associated novel virus.</title>
        <authorList>
            <person name="Inwood S."/>
            <person name="Skelly J."/>
            <person name="Guhlin J."/>
            <person name="Harrop T."/>
            <person name="Goldson S."/>
            <person name="Dearden P."/>
        </authorList>
    </citation>
    <scope>NUCLEOTIDE SEQUENCE</scope>
    <source>
        <strain evidence="8">Lincoln</strain>
        <tissue evidence="8">Whole body</tissue>
    </source>
</reference>
<dbReference type="PANTHER" id="PTHR11246:SF5">
    <property type="entry name" value="PRE-MRNA-SPLICING FACTOR SYF1"/>
    <property type="match status" value="1"/>
</dbReference>
<comment type="caution">
    <text evidence="8">The sequence shown here is derived from an EMBL/GenBank/DDBJ whole genome shotgun (WGS) entry which is preliminary data.</text>
</comment>
<evidence type="ECO:0000313" key="9">
    <source>
        <dbReference type="Proteomes" id="UP001168972"/>
    </source>
</evidence>
<dbReference type="SMART" id="SM00386">
    <property type="entry name" value="HAT"/>
    <property type="match status" value="5"/>
</dbReference>
<keyword evidence="5" id="KW-0508">mRNA splicing</keyword>
<dbReference type="EMBL" id="JAQQBR010000003">
    <property type="protein sequence ID" value="KAK0179325.1"/>
    <property type="molecule type" value="Genomic_DNA"/>
</dbReference>
<keyword evidence="3" id="KW-0507">mRNA processing</keyword>
<reference evidence="8" key="2">
    <citation type="submission" date="2023-03" db="EMBL/GenBank/DDBJ databases">
        <authorList>
            <person name="Inwood S.N."/>
            <person name="Skelly J.G."/>
            <person name="Guhlin J."/>
            <person name="Harrop T.W.R."/>
            <person name="Goldson S.G."/>
            <person name="Dearden P.K."/>
        </authorList>
    </citation>
    <scope>NUCLEOTIDE SEQUENCE</scope>
    <source>
        <strain evidence="8">Lincoln</strain>
        <tissue evidence="8">Whole body</tissue>
    </source>
</reference>
<dbReference type="Gene3D" id="1.25.40.10">
    <property type="entry name" value="Tetratricopeptide repeat domain"/>
    <property type="match status" value="1"/>
</dbReference>
<keyword evidence="9" id="KW-1185">Reference proteome</keyword>
<feature type="domain" description="Pre-mRNA-splicing factor Syf1/CRNKL1-like C-terminal HAT-repeats" evidence="7">
    <location>
        <begin position="1"/>
        <end position="113"/>
    </location>
</feature>
<evidence type="ECO:0000256" key="5">
    <source>
        <dbReference type="ARBA" id="ARBA00023187"/>
    </source>
</evidence>
<organism evidence="8 9">
    <name type="scientific">Microctonus hyperodae</name>
    <name type="common">Parasitoid wasp</name>
    <dbReference type="NCBI Taxonomy" id="165561"/>
    <lineage>
        <taxon>Eukaryota</taxon>
        <taxon>Metazoa</taxon>
        <taxon>Ecdysozoa</taxon>
        <taxon>Arthropoda</taxon>
        <taxon>Hexapoda</taxon>
        <taxon>Insecta</taxon>
        <taxon>Pterygota</taxon>
        <taxon>Neoptera</taxon>
        <taxon>Endopterygota</taxon>
        <taxon>Hymenoptera</taxon>
        <taxon>Apocrita</taxon>
        <taxon>Ichneumonoidea</taxon>
        <taxon>Braconidae</taxon>
        <taxon>Euphorinae</taxon>
        <taxon>Microctonus</taxon>
    </lineage>
</organism>
<keyword evidence="4" id="KW-0677">Repeat</keyword>
<evidence type="ECO:0000313" key="8">
    <source>
        <dbReference type="EMBL" id="KAK0179325.1"/>
    </source>
</evidence>
<evidence type="ECO:0000256" key="2">
    <source>
        <dbReference type="ARBA" id="ARBA00008644"/>
    </source>
</evidence>
<dbReference type="InterPro" id="IPR055430">
    <property type="entry name" value="HAT_Syf1_CNRKL1_C"/>
</dbReference>
<protein>
    <recommendedName>
        <fullName evidence="7">Pre-mRNA-splicing factor Syf1/CRNKL1-like C-terminal HAT-repeats domain-containing protein</fullName>
    </recommendedName>
</protein>
<comment type="similarity">
    <text evidence="2">Belongs to the crooked-neck family.</text>
</comment>
<evidence type="ECO:0000256" key="4">
    <source>
        <dbReference type="ARBA" id="ARBA00022737"/>
    </source>
</evidence>
<dbReference type="GO" id="GO:0000974">
    <property type="term" value="C:Prp19 complex"/>
    <property type="evidence" value="ECO:0007669"/>
    <property type="project" value="TreeGrafter"/>
</dbReference>
<feature type="domain" description="Pre-mRNA-splicing factor Syf1/CRNKL1-like C-terminal HAT-repeats" evidence="7">
    <location>
        <begin position="114"/>
        <end position="223"/>
    </location>
</feature>
<comment type="subcellular location">
    <subcellularLocation>
        <location evidence="1">Nucleus</location>
    </subcellularLocation>
</comment>
<dbReference type="GO" id="GO:0071007">
    <property type="term" value="C:U2-type catalytic step 2 spliceosome"/>
    <property type="evidence" value="ECO:0007669"/>
    <property type="project" value="TreeGrafter"/>
</dbReference>
<dbReference type="Proteomes" id="UP001168972">
    <property type="component" value="Unassembled WGS sequence"/>
</dbReference>
<keyword evidence="6" id="KW-0539">Nucleus</keyword>
<name>A0AA39G0N9_MICHY</name>
<dbReference type="InterPro" id="IPR045075">
    <property type="entry name" value="Syf1-like"/>
</dbReference>
<sequence>MHSATAMPSRKVAQHDETETVQMRLYKSFKIWSMYADLEEAVGTFKTCKSVYDSIIDLKIATPQIIINYGSFLAENGYFEEAFRAYEKGIALFKWSNVSGIWNTYLTKFLERYVPKTREIYVKAIDILKDENSREMSLRYAEMETKRGEVDRARAIYVHCSEICDPRVTSHFWQVWTEFEVRHGNEDTMREMLRIKRSVQAMYNTQINMSSAQMLNSMTNVQTPNTYIHAMCALNIKVEAATATAASGNNRANITARKDSIIFVRGITERGTTENAQVNNLDEININMDVDDKETDEDQEESEDILIEQRIIPSEVFGSFKKPDDGD</sequence>
<accession>A0AA39G0N9</accession>
<dbReference type="GO" id="GO:0071014">
    <property type="term" value="C:post-mRNA release spliceosomal complex"/>
    <property type="evidence" value="ECO:0007669"/>
    <property type="project" value="TreeGrafter"/>
</dbReference>
<dbReference type="PANTHER" id="PTHR11246">
    <property type="entry name" value="PRE-MRNA SPLICING FACTOR"/>
    <property type="match status" value="1"/>
</dbReference>
<dbReference type="InterPro" id="IPR003107">
    <property type="entry name" value="HAT"/>
</dbReference>
<dbReference type="AlphaFoldDB" id="A0AA39G0N9"/>